<dbReference type="EMBL" id="KZ613743">
    <property type="protein sequence ID" value="PMD66823.1"/>
    <property type="molecule type" value="Genomic_DNA"/>
</dbReference>
<name>A0A2J6TUW6_9HELO</name>
<dbReference type="InParanoid" id="A0A2J6TUW6"/>
<evidence type="ECO:0000313" key="3">
    <source>
        <dbReference type="EMBL" id="PMD66823.1"/>
    </source>
</evidence>
<feature type="transmembrane region" description="Helical" evidence="2">
    <location>
        <begin position="38"/>
        <end position="60"/>
    </location>
</feature>
<evidence type="ECO:0000256" key="1">
    <source>
        <dbReference type="SAM" id="MobiDB-lite"/>
    </source>
</evidence>
<gene>
    <name evidence="3" type="ORF">K444DRAFT_126946</name>
</gene>
<keyword evidence="2" id="KW-1133">Transmembrane helix</keyword>
<evidence type="ECO:0000256" key="2">
    <source>
        <dbReference type="SAM" id="Phobius"/>
    </source>
</evidence>
<dbReference type="Proteomes" id="UP000235371">
    <property type="component" value="Unassembled WGS sequence"/>
</dbReference>
<keyword evidence="2" id="KW-0812">Transmembrane</keyword>
<evidence type="ECO:0000313" key="4">
    <source>
        <dbReference type="Proteomes" id="UP000235371"/>
    </source>
</evidence>
<keyword evidence="2" id="KW-0472">Membrane</keyword>
<organism evidence="3 4">
    <name type="scientific">Hyaloscypha bicolor E</name>
    <dbReference type="NCBI Taxonomy" id="1095630"/>
    <lineage>
        <taxon>Eukaryota</taxon>
        <taxon>Fungi</taxon>
        <taxon>Dikarya</taxon>
        <taxon>Ascomycota</taxon>
        <taxon>Pezizomycotina</taxon>
        <taxon>Leotiomycetes</taxon>
        <taxon>Helotiales</taxon>
        <taxon>Hyaloscyphaceae</taxon>
        <taxon>Hyaloscypha</taxon>
        <taxon>Hyaloscypha bicolor</taxon>
    </lineage>
</organism>
<protein>
    <submittedName>
        <fullName evidence="3">Uncharacterized protein</fullName>
    </submittedName>
</protein>
<dbReference type="AlphaFoldDB" id="A0A2J6TUW6"/>
<dbReference type="GeneID" id="36578511"/>
<proteinExistence type="predicted"/>
<keyword evidence="4" id="KW-1185">Reference proteome</keyword>
<feature type="region of interest" description="Disordered" evidence="1">
    <location>
        <begin position="1"/>
        <end position="21"/>
    </location>
</feature>
<accession>A0A2J6TUW6</accession>
<sequence length="113" mass="12701">MRNRNPPSHTPKNSMARSTSSIPGFPQLTLSYGSIAKLLAILLLSSITSTSISSLTYKLWFFRSSLKPKKIKPGPIPRFSTNSLAFTRIRIRCKRQKTSYILSSKALIRSMLL</sequence>
<reference evidence="3 4" key="1">
    <citation type="submission" date="2016-04" db="EMBL/GenBank/DDBJ databases">
        <title>A degradative enzymes factory behind the ericoid mycorrhizal symbiosis.</title>
        <authorList>
            <consortium name="DOE Joint Genome Institute"/>
            <person name="Martino E."/>
            <person name="Morin E."/>
            <person name="Grelet G."/>
            <person name="Kuo A."/>
            <person name="Kohler A."/>
            <person name="Daghino S."/>
            <person name="Barry K."/>
            <person name="Choi C."/>
            <person name="Cichocki N."/>
            <person name="Clum A."/>
            <person name="Copeland A."/>
            <person name="Hainaut M."/>
            <person name="Haridas S."/>
            <person name="Labutti K."/>
            <person name="Lindquist E."/>
            <person name="Lipzen A."/>
            <person name="Khouja H.-R."/>
            <person name="Murat C."/>
            <person name="Ohm R."/>
            <person name="Olson A."/>
            <person name="Spatafora J."/>
            <person name="Veneault-Fourrey C."/>
            <person name="Henrissat B."/>
            <person name="Grigoriev I."/>
            <person name="Martin F."/>
            <person name="Perotto S."/>
        </authorList>
    </citation>
    <scope>NUCLEOTIDE SEQUENCE [LARGE SCALE GENOMIC DNA]</scope>
    <source>
        <strain evidence="3 4">E</strain>
    </source>
</reference>
<dbReference type="RefSeq" id="XP_024743727.1">
    <property type="nucleotide sequence ID" value="XM_024870429.1"/>
</dbReference>